<evidence type="ECO:0000313" key="2">
    <source>
        <dbReference type="Proteomes" id="UP000182114"/>
    </source>
</evidence>
<accession>A0A1G7EPS9</accession>
<protein>
    <submittedName>
        <fullName evidence="1">Uncharacterized protein</fullName>
    </submittedName>
</protein>
<name>A0A1G7EPS9_9FLAO</name>
<keyword evidence="2" id="KW-1185">Reference proteome</keyword>
<dbReference type="eggNOG" id="ENOG50311A5">
    <property type="taxonomic scope" value="Bacteria"/>
</dbReference>
<dbReference type="Gene3D" id="1.25.40.10">
    <property type="entry name" value="Tetratricopeptide repeat domain"/>
    <property type="match status" value="1"/>
</dbReference>
<dbReference type="SUPFAM" id="SSF48452">
    <property type="entry name" value="TPR-like"/>
    <property type="match status" value="1"/>
</dbReference>
<sequence length="206" mass="23414">MKQLFLFLFITPFAMAQATFVPVEKERLDTWLTEAKENGEVDIKQLEKLDAEYADVLTTPASTNRIFDYGRILTIALQPGLASASEKELSGAGQKIIDEAEKAYRNAISNCDCHGRANIMLGLLYNQQGKYYISEPYLEKGLELEEGGEDWMIAANQYLLAGAYTYNTAEEKYVKVYELFKKYAKTVTKDAAYYQKMAGLYVSYYE</sequence>
<dbReference type="Proteomes" id="UP000182114">
    <property type="component" value="Unassembled WGS sequence"/>
</dbReference>
<evidence type="ECO:0000313" key="1">
    <source>
        <dbReference type="EMBL" id="SDE65607.1"/>
    </source>
</evidence>
<organism evidence="1 2">
    <name type="scientific">Cellulophaga baltica</name>
    <dbReference type="NCBI Taxonomy" id="76594"/>
    <lineage>
        <taxon>Bacteria</taxon>
        <taxon>Pseudomonadati</taxon>
        <taxon>Bacteroidota</taxon>
        <taxon>Flavobacteriia</taxon>
        <taxon>Flavobacteriales</taxon>
        <taxon>Flavobacteriaceae</taxon>
        <taxon>Cellulophaga</taxon>
    </lineage>
</organism>
<gene>
    <name evidence="1" type="ORF">SAMN04487992_102438</name>
</gene>
<dbReference type="EMBL" id="FNBD01000002">
    <property type="protein sequence ID" value="SDE65607.1"/>
    <property type="molecule type" value="Genomic_DNA"/>
</dbReference>
<dbReference type="InterPro" id="IPR011990">
    <property type="entry name" value="TPR-like_helical_dom_sf"/>
</dbReference>
<reference evidence="2" key="1">
    <citation type="submission" date="2016-10" db="EMBL/GenBank/DDBJ databases">
        <authorList>
            <person name="Varghese N."/>
            <person name="Submissions S."/>
        </authorList>
    </citation>
    <scope>NUCLEOTIDE SEQUENCE [LARGE SCALE GENOMIC DNA]</scope>
    <source>
        <strain evidence="2">DSM 24729</strain>
    </source>
</reference>
<proteinExistence type="predicted"/>
<dbReference type="RefSeq" id="WP_029447939.1">
    <property type="nucleotide sequence ID" value="NZ_CANLMK010000011.1"/>
</dbReference>
<dbReference type="AlphaFoldDB" id="A0A1G7EPS9"/>